<dbReference type="PROSITE" id="PS50125">
    <property type="entry name" value="GUANYLATE_CYCLASE_2"/>
    <property type="match status" value="1"/>
</dbReference>
<dbReference type="InterPro" id="IPR001054">
    <property type="entry name" value="A/G_cyclase"/>
</dbReference>
<name>A0ABD3PRN9_9STRA</name>
<proteinExistence type="predicted"/>
<dbReference type="EMBL" id="JALLAZ020000623">
    <property type="protein sequence ID" value="KAL3790780.1"/>
    <property type="molecule type" value="Genomic_DNA"/>
</dbReference>
<evidence type="ECO:0000313" key="4">
    <source>
        <dbReference type="Proteomes" id="UP001530315"/>
    </source>
</evidence>
<gene>
    <name evidence="3" type="ORF">ACHAW5_010756</name>
</gene>
<dbReference type="PANTHER" id="PTHR43336:SF3">
    <property type="entry name" value="GUANYLATE CYCLASE DOMAIN-CONTAINING PROTEIN"/>
    <property type="match status" value="1"/>
</dbReference>
<sequence>MVFLHGRTANELFATTAVDIAHSSVIPFLLNYTRANSTGIIFQRTYANCYYNPCPDRHIVEIVIYGQGVNTTGYFDNGQVWVAGAKMQLTFTIFIVMLWVAAETSFGGPVIHLVVEPIERMVRMLSMLMKDPLGYSETSEYKNLVREEDGTANGWYWTKEMIRGMETHFLMSTIQRIGNLLRVGFGSAGAEIIRDNLERVRGRNEDVLFLNKQGGTVSCIFLFCDIRQFTDATESLQEEVFVFTNRIANVVHSICNSYGGSANKNIGDAFLVSWRLDETPIKEDANDDPFRENSNYKSKGNHADKALLSVVKICMALQYDQYFTDGMSDAAKNKLMTKLSNRNGPLVQMGFGLHAGTAVQGAIGSQRKLDATYIGESVERSEFLESSTKSYGVPILMSDSFYNLLEPANRRRCRKVDQLLILSEEFGNLSDPHEILESGERMSVYTFDMDIDALWRSVPDDEVDISDRGSTVGTGAVQSLRNRRRLSRSSASKSLSSTEARRGLLRSTSNEGRRNLWRRGDIEKAMHEAAAVDQATEKARELVLPNCTHQYTDKSWLEPDIKKIRREYVSNGIIFPKYQEGLKAYYAKDWEHARNCFELVLSQRDDGPSRYFLKLIADHGGVPPKKFIAYNVVRG</sequence>
<feature type="domain" description="Guanylate cyclase" evidence="2">
    <location>
        <begin position="220"/>
        <end position="385"/>
    </location>
</feature>
<organism evidence="3 4">
    <name type="scientific">Stephanodiscus triporus</name>
    <dbReference type="NCBI Taxonomy" id="2934178"/>
    <lineage>
        <taxon>Eukaryota</taxon>
        <taxon>Sar</taxon>
        <taxon>Stramenopiles</taxon>
        <taxon>Ochrophyta</taxon>
        <taxon>Bacillariophyta</taxon>
        <taxon>Coscinodiscophyceae</taxon>
        <taxon>Thalassiosirophycidae</taxon>
        <taxon>Stephanodiscales</taxon>
        <taxon>Stephanodiscaceae</taxon>
        <taxon>Stephanodiscus</taxon>
    </lineage>
</organism>
<accession>A0ABD3PRN9</accession>
<evidence type="ECO:0000313" key="3">
    <source>
        <dbReference type="EMBL" id="KAL3790780.1"/>
    </source>
</evidence>
<protein>
    <recommendedName>
        <fullName evidence="2">Guanylate cyclase domain-containing protein</fullName>
    </recommendedName>
</protein>
<dbReference type="Pfam" id="PF00211">
    <property type="entry name" value="Guanylate_cyc"/>
    <property type="match status" value="1"/>
</dbReference>
<dbReference type="InterPro" id="IPR029787">
    <property type="entry name" value="Nucleotide_cyclase"/>
</dbReference>
<dbReference type="SUPFAM" id="SSF55073">
    <property type="entry name" value="Nucleotide cyclase"/>
    <property type="match status" value="1"/>
</dbReference>
<feature type="compositionally biased region" description="Polar residues" evidence="1">
    <location>
        <begin position="468"/>
        <end position="477"/>
    </location>
</feature>
<dbReference type="Proteomes" id="UP001530315">
    <property type="component" value="Unassembled WGS sequence"/>
</dbReference>
<dbReference type="PANTHER" id="PTHR43336">
    <property type="entry name" value="OXYGEN SENSOR HISTIDINE KINASE RESPONSE REGULATOR DEVS/DOSS"/>
    <property type="match status" value="1"/>
</dbReference>
<evidence type="ECO:0000259" key="2">
    <source>
        <dbReference type="PROSITE" id="PS50125"/>
    </source>
</evidence>
<feature type="region of interest" description="Disordered" evidence="1">
    <location>
        <begin position="465"/>
        <end position="506"/>
    </location>
</feature>
<dbReference type="CDD" id="cd07302">
    <property type="entry name" value="CHD"/>
    <property type="match status" value="1"/>
</dbReference>
<comment type="caution">
    <text evidence="3">The sequence shown here is derived from an EMBL/GenBank/DDBJ whole genome shotgun (WGS) entry which is preliminary data.</text>
</comment>
<dbReference type="Gene3D" id="3.30.70.1230">
    <property type="entry name" value="Nucleotide cyclase"/>
    <property type="match status" value="1"/>
</dbReference>
<keyword evidence="4" id="KW-1185">Reference proteome</keyword>
<feature type="compositionally biased region" description="Low complexity" evidence="1">
    <location>
        <begin position="488"/>
        <end position="497"/>
    </location>
</feature>
<reference evidence="3 4" key="1">
    <citation type="submission" date="2024-10" db="EMBL/GenBank/DDBJ databases">
        <title>Updated reference genomes for cyclostephanoid diatoms.</title>
        <authorList>
            <person name="Roberts W.R."/>
            <person name="Alverson A.J."/>
        </authorList>
    </citation>
    <scope>NUCLEOTIDE SEQUENCE [LARGE SCALE GENOMIC DNA]</scope>
    <source>
        <strain evidence="3 4">AJA276-08</strain>
    </source>
</reference>
<evidence type="ECO:0000256" key="1">
    <source>
        <dbReference type="SAM" id="MobiDB-lite"/>
    </source>
</evidence>
<dbReference type="AlphaFoldDB" id="A0ABD3PRN9"/>